<dbReference type="AlphaFoldDB" id="A0AAJ6YNM1"/>
<dbReference type="KEGG" id="csol:105365021"/>
<protein>
    <submittedName>
        <fullName evidence="3">Uncharacterized protein LOC105365021</fullName>
    </submittedName>
</protein>
<organism evidence="2 3">
    <name type="scientific">Ceratosolen solmsi marchali</name>
    <dbReference type="NCBI Taxonomy" id="326594"/>
    <lineage>
        <taxon>Eukaryota</taxon>
        <taxon>Metazoa</taxon>
        <taxon>Ecdysozoa</taxon>
        <taxon>Arthropoda</taxon>
        <taxon>Hexapoda</taxon>
        <taxon>Insecta</taxon>
        <taxon>Pterygota</taxon>
        <taxon>Neoptera</taxon>
        <taxon>Endopterygota</taxon>
        <taxon>Hymenoptera</taxon>
        <taxon>Apocrita</taxon>
        <taxon>Proctotrupomorpha</taxon>
        <taxon>Chalcidoidea</taxon>
        <taxon>Agaonidae</taxon>
        <taxon>Agaoninae</taxon>
        <taxon>Ceratosolen</taxon>
    </lineage>
</organism>
<name>A0AAJ6YNM1_9HYME</name>
<accession>A0AAJ6YNM1</accession>
<dbReference type="Pfam" id="PF14924">
    <property type="entry name" value="MAP10_N"/>
    <property type="match status" value="1"/>
</dbReference>
<feature type="region of interest" description="Disordered" evidence="1">
    <location>
        <begin position="371"/>
        <end position="416"/>
    </location>
</feature>
<keyword evidence="2" id="KW-1185">Reference proteome</keyword>
<sequence>MAKCDPARCEETCKEQCFFLLELYVCQIRSQRLAKLNEMFFVPTTVAFKFLDFDWDDSLQLTPVDPMFEPQPGTAANIEPFYSGRSVLFALDQDSVVDMCKEFRIVLNVFKKMPQDIKPDVLVGYTEIDMSIHFAALRKEIIDSSRYAGANLSNPSKTFQGELPLAFGNTISGSICILSRISGCGQTIVTELQSPDINSTSTSSFIVKANDQNQCTTPLNYKCRVLDHTSCDLDVLEESGTAAKEKKDCIVCKPPKLPCSPCRIGSGARISASPAREINKCEKSTGQEETNNNCKPIQTSRGPKEPCGKAVVLKVSGLTDASNDSNDNGRQACVTVATEKEAATAEDLRDPDHDIFILRIGKKGIVGAGEKSDIQLEMRTPKGPERRPPLRLETREMQTEEDTNEKKVATKSKKKK</sequence>
<evidence type="ECO:0000256" key="1">
    <source>
        <dbReference type="SAM" id="MobiDB-lite"/>
    </source>
</evidence>
<dbReference type="GeneID" id="105365021"/>
<evidence type="ECO:0000313" key="3">
    <source>
        <dbReference type="RefSeq" id="XP_011501378.1"/>
    </source>
</evidence>
<evidence type="ECO:0000313" key="2">
    <source>
        <dbReference type="Proteomes" id="UP000695007"/>
    </source>
</evidence>
<reference evidence="3" key="1">
    <citation type="submission" date="2025-08" db="UniProtKB">
        <authorList>
            <consortium name="RefSeq"/>
        </authorList>
    </citation>
    <scope>IDENTIFICATION</scope>
</reference>
<dbReference type="Proteomes" id="UP000695007">
    <property type="component" value="Unplaced"/>
</dbReference>
<gene>
    <name evidence="3" type="primary">LOC105365021</name>
</gene>
<feature type="compositionally biased region" description="Basic and acidic residues" evidence="1">
    <location>
        <begin position="371"/>
        <end position="408"/>
    </location>
</feature>
<dbReference type="RefSeq" id="XP_011501378.1">
    <property type="nucleotide sequence ID" value="XM_011503076.1"/>
</dbReference>
<proteinExistence type="predicted"/>